<dbReference type="Proteomes" id="UP000639772">
    <property type="component" value="Chromosome 6"/>
</dbReference>
<gene>
    <name evidence="2" type="ORF">HPP92_013890</name>
    <name evidence="1" type="ORF">HPP92_014320</name>
</gene>
<keyword evidence="3" id="KW-1185">Reference proteome</keyword>
<name>A0A835V118_VANPL</name>
<accession>A0A835V118</accession>
<protein>
    <submittedName>
        <fullName evidence="2">Uncharacterized protein</fullName>
    </submittedName>
</protein>
<dbReference type="AlphaFoldDB" id="A0A835V118"/>
<organism evidence="2 4">
    <name type="scientific">Vanilla planifolia</name>
    <name type="common">Vanilla</name>
    <dbReference type="NCBI Taxonomy" id="51239"/>
    <lineage>
        <taxon>Eukaryota</taxon>
        <taxon>Viridiplantae</taxon>
        <taxon>Streptophyta</taxon>
        <taxon>Embryophyta</taxon>
        <taxon>Tracheophyta</taxon>
        <taxon>Spermatophyta</taxon>
        <taxon>Magnoliopsida</taxon>
        <taxon>Liliopsida</taxon>
        <taxon>Asparagales</taxon>
        <taxon>Orchidaceae</taxon>
        <taxon>Vanilloideae</taxon>
        <taxon>Vanilleae</taxon>
        <taxon>Vanilla</taxon>
    </lineage>
</organism>
<evidence type="ECO:0000313" key="3">
    <source>
        <dbReference type="Proteomes" id="UP000636800"/>
    </source>
</evidence>
<dbReference type="Proteomes" id="UP000636800">
    <property type="component" value="Chromosome 6"/>
</dbReference>
<evidence type="ECO:0000313" key="4">
    <source>
        <dbReference type="Proteomes" id="UP000639772"/>
    </source>
</evidence>
<proteinExistence type="predicted"/>
<comment type="caution">
    <text evidence="2">The sequence shown here is derived from an EMBL/GenBank/DDBJ whole genome shotgun (WGS) entry which is preliminary data.</text>
</comment>
<evidence type="ECO:0000313" key="2">
    <source>
        <dbReference type="EMBL" id="KAG0479171.1"/>
    </source>
</evidence>
<evidence type="ECO:0000313" key="1">
    <source>
        <dbReference type="EMBL" id="KAG0477479.1"/>
    </source>
</evidence>
<dbReference type="EMBL" id="JADCNM010000006">
    <property type="protein sequence ID" value="KAG0479171.1"/>
    <property type="molecule type" value="Genomic_DNA"/>
</dbReference>
<dbReference type="EMBL" id="JADCNL010000006">
    <property type="protein sequence ID" value="KAG0477479.1"/>
    <property type="molecule type" value="Genomic_DNA"/>
</dbReference>
<sequence length="122" mass="13921">MRKMAQERRNNCCSCSTPLNCRSAPTEPPSQAAAVESHDDEIPSFIKPGEKEDDVKFYPIDKIWNEINTSELANGSSFDHCTDELCNVPNDPTPMASPVWEFIDQIQWKIEDNEFMIPFPIQ</sequence>
<reference evidence="3 4" key="1">
    <citation type="journal article" date="2020" name="Nat. Food">
        <title>A phased Vanilla planifolia genome enables genetic improvement of flavour and production.</title>
        <authorList>
            <person name="Hasing T."/>
            <person name="Tang H."/>
            <person name="Brym M."/>
            <person name="Khazi F."/>
            <person name="Huang T."/>
            <person name="Chambers A.H."/>
        </authorList>
    </citation>
    <scope>NUCLEOTIDE SEQUENCE [LARGE SCALE GENOMIC DNA]</scope>
    <source>
        <tissue evidence="2">Leaf</tissue>
    </source>
</reference>